<dbReference type="Pfam" id="PF20473">
    <property type="entry name" value="MmeI_Mtase"/>
    <property type="match status" value="1"/>
</dbReference>
<evidence type="ECO:0000256" key="4">
    <source>
        <dbReference type="ARBA" id="ARBA00047942"/>
    </source>
</evidence>
<comment type="catalytic activity">
    <reaction evidence="4">
        <text>a 2'-deoxyadenosine in DNA + S-adenosyl-L-methionine = an N(6)-methyl-2'-deoxyadenosine in DNA + S-adenosyl-L-homocysteine + H(+)</text>
        <dbReference type="Rhea" id="RHEA:15197"/>
        <dbReference type="Rhea" id="RHEA-COMP:12418"/>
        <dbReference type="Rhea" id="RHEA-COMP:12419"/>
        <dbReference type="ChEBI" id="CHEBI:15378"/>
        <dbReference type="ChEBI" id="CHEBI:57856"/>
        <dbReference type="ChEBI" id="CHEBI:59789"/>
        <dbReference type="ChEBI" id="CHEBI:90615"/>
        <dbReference type="ChEBI" id="CHEBI:90616"/>
        <dbReference type="EC" id="2.1.1.72"/>
    </reaction>
</comment>
<dbReference type="InterPro" id="IPR029063">
    <property type="entry name" value="SAM-dependent_MTases_sf"/>
</dbReference>
<evidence type="ECO:0000256" key="3">
    <source>
        <dbReference type="ARBA" id="ARBA00022679"/>
    </source>
</evidence>
<dbReference type="SUPFAM" id="SSF53335">
    <property type="entry name" value="S-adenosyl-L-methionine-dependent methyltransferases"/>
    <property type="match status" value="1"/>
</dbReference>
<dbReference type="InterPro" id="IPR046816">
    <property type="entry name" value="MmeI_Mtase"/>
</dbReference>
<dbReference type="PANTHER" id="PTHR33841:SF1">
    <property type="entry name" value="DNA METHYLTRANSFERASE A"/>
    <property type="match status" value="1"/>
</dbReference>
<evidence type="ECO:0000259" key="5">
    <source>
        <dbReference type="Pfam" id="PF20465"/>
    </source>
</evidence>
<evidence type="ECO:0000256" key="1">
    <source>
        <dbReference type="ARBA" id="ARBA00011900"/>
    </source>
</evidence>
<keyword evidence="8" id="KW-1185">Reference proteome</keyword>
<name>A0ABT9H730_9SPHN</name>
<dbReference type="PANTHER" id="PTHR33841">
    <property type="entry name" value="DNA METHYLTRANSFERASE YEEA-RELATED"/>
    <property type="match status" value="1"/>
</dbReference>
<evidence type="ECO:0000313" key="8">
    <source>
        <dbReference type="Proteomes" id="UP001235664"/>
    </source>
</evidence>
<reference evidence="7 8" key="1">
    <citation type="submission" date="2023-08" db="EMBL/GenBank/DDBJ databases">
        <title>genomic of DY56.</title>
        <authorList>
            <person name="Wang Y."/>
        </authorList>
    </citation>
    <scope>NUCLEOTIDE SEQUENCE [LARGE SCALE GENOMIC DNA]</scope>
    <source>
        <strain evidence="7 8">DY56-A-20</strain>
    </source>
</reference>
<dbReference type="InterPro" id="IPR046819">
    <property type="entry name" value="MmeI_hel"/>
</dbReference>
<accession>A0ABT9H730</accession>
<keyword evidence="3" id="KW-0808">Transferase</keyword>
<dbReference type="EMBL" id="JAVAIL010000001">
    <property type="protein sequence ID" value="MDP4539033.1"/>
    <property type="molecule type" value="Genomic_DNA"/>
</dbReference>
<keyword evidence="2" id="KW-0489">Methyltransferase</keyword>
<protein>
    <recommendedName>
        <fullName evidence="1">site-specific DNA-methyltransferase (adenine-specific)</fullName>
        <ecNumber evidence="1">2.1.1.72</ecNumber>
    </recommendedName>
</protein>
<comment type="caution">
    <text evidence="7">The sequence shown here is derived from an EMBL/GenBank/DDBJ whole genome shotgun (WGS) entry which is preliminary data.</text>
</comment>
<dbReference type="PROSITE" id="PS00092">
    <property type="entry name" value="N6_MTASE"/>
    <property type="match status" value="1"/>
</dbReference>
<gene>
    <name evidence="7" type="ORF">Q9K01_05270</name>
</gene>
<sequence length="757" mass="86153">MDDLLREDVQSRLRAIWTDPPSLDPAKISAEVTEDIAKRLAKVARSLEKRHDPKDIAEFLMRCLFTMFAEDVGLLPDSGFEKLLEQMVETPENFAPALESLWRVMDEGGYAPHLNATIKRFNGSLFKTRTALKLEADDIRELWLASRKDWRDVEPAIFGTLLERALDTKERGKLGAHFTPRVYVERLVVPTIIEPLREDWDEVKALVTELQKQGNYEAAIEAVRDFHHRLCTTRVLDPACGTGNFLYVSLELMKRLEGEILETLEALGDDEARLLLDGETVNPRQFYGLEINPRAVPIADLVLWIGFLKWQLRTVEVKDLPEPILHAYGTIKHQDALIAYDSMEMLRDQQGKPLSRWDGETMKRHPITGEEIPDPDATMELYEYVNPRRAEWPQVEFIVGNPPFIQGTDMRAELGDGYAEAAWKVRKDVPGGADFVMHFWDEAATRLLAKPPKGAKGENPLRRFGFITTNSITQTFSRRVVERHMNAKLPLSLVYAIPDHPWLKASDKAAVRIAMTVAVRGERQGKLAKVEHESALSSDTPEVRLEIDEGKISPKIRLGANLSLLESLISNEQISYQGIKLHGAGFIVTASQASALEGRSDISPDRIIRPFLNGMDLTRRSRKAWVIDASLLEEEELQQEYPEIYQYLSNHVRPERMQNRRDVRRRYWWKFGEIGATFRPALETLIKFIATTRTAKHRTFSFVESATVPESGLVVFNLFTGLSLAILNSRAHVHFALSNGAFLEDRPSYHNTQTFVP</sequence>
<evidence type="ECO:0000256" key="2">
    <source>
        <dbReference type="ARBA" id="ARBA00022603"/>
    </source>
</evidence>
<dbReference type="Gene3D" id="3.40.50.150">
    <property type="entry name" value="Vaccinia Virus protein VP39"/>
    <property type="match status" value="1"/>
</dbReference>
<feature type="domain" description="MmeI-like DNA-methyltransferase" evidence="6">
    <location>
        <begin position="221"/>
        <end position="520"/>
    </location>
</feature>
<dbReference type="InterPro" id="IPR002052">
    <property type="entry name" value="DNA_methylase_N6_adenine_CS"/>
</dbReference>
<evidence type="ECO:0000259" key="6">
    <source>
        <dbReference type="Pfam" id="PF20473"/>
    </source>
</evidence>
<dbReference type="Proteomes" id="UP001235664">
    <property type="component" value="Unassembled WGS sequence"/>
</dbReference>
<dbReference type="EC" id="2.1.1.72" evidence="1"/>
<proteinExistence type="predicted"/>
<dbReference type="Pfam" id="PF20465">
    <property type="entry name" value="MmeI_hel"/>
    <property type="match status" value="1"/>
</dbReference>
<dbReference type="InterPro" id="IPR050953">
    <property type="entry name" value="N4_N6_ade-DNA_methylase"/>
</dbReference>
<evidence type="ECO:0000313" key="7">
    <source>
        <dbReference type="EMBL" id="MDP4539033.1"/>
    </source>
</evidence>
<dbReference type="PRINTS" id="PR00507">
    <property type="entry name" value="N12N6MTFRASE"/>
</dbReference>
<organism evidence="7 8">
    <name type="scientific">Qipengyuania benthica</name>
    <dbReference type="NCBI Taxonomy" id="3067651"/>
    <lineage>
        <taxon>Bacteria</taxon>
        <taxon>Pseudomonadati</taxon>
        <taxon>Pseudomonadota</taxon>
        <taxon>Alphaproteobacteria</taxon>
        <taxon>Sphingomonadales</taxon>
        <taxon>Erythrobacteraceae</taxon>
        <taxon>Qipengyuania</taxon>
    </lineage>
</organism>
<feature type="domain" description="MmeI-like helicase spacer" evidence="5">
    <location>
        <begin position="55"/>
        <end position="126"/>
    </location>
</feature>